<dbReference type="RefSeq" id="XP_014676101.1">
    <property type="nucleotide sequence ID" value="XM_014820615.1"/>
</dbReference>
<dbReference type="Pfam" id="PF13561">
    <property type="entry name" value="adh_short_C2"/>
    <property type="match status" value="1"/>
</dbReference>
<dbReference type="PRINTS" id="PR00081">
    <property type="entry name" value="GDHRDH"/>
</dbReference>
<dbReference type="PANTHER" id="PTHR43975:SF2">
    <property type="entry name" value="EG:BACR7A4.14 PROTEIN-RELATED"/>
    <property type="match status" value="1"/>
</dbReference>
<organism evidence="1 3">
    <name type="scientific">Priapulus caudatus</name>
    <name type="common">Priapulid worm</name>
    <dbReference type="NCBI Taxonomy" id="37621"/>
    <lineage>
        <taxon>Eukaryota</taxon>
        <taxon>Metazoa</taxon>
        <taxon>Ecdysozoa</taxon>
        <taxon>Scalidophora</taxon>
        <taxon>Priapulida</taxon>
        <taxon>Priapulimorpha</taxon>
        <taxon>Priapulimorphida</taxon>
        <taxon>Priapulidae</taxon>
        <taxon>Priapulus</taxon>
    </lineage>
</organism>
<dbReference type="Gene3D" id="3.40.50.720">
    <property type="entry name" value="NAD(P)-binding Rossmann-like Domain"/>
    <property type="match status" value="1"/>
</dbReference>
<dbReference type="PANTHER" id="PTHR43975">
    <property type="entry name" value="ZGC:101858"/>
    <property type="match status" value="1"/>
</dbReference>
<dbReference type="InterPro" id="IPR036291">
    <property type="entry name" value="NAD(P)-bd_dom_sf"/>
</dbReference>
<proteinExistence type="predicted"/>
<protein>
    <submittedName>
        <fullName evidence="2 3">3-oxoacyl-[acyl-carrier-protein] reductase FabG-like</fullName>
    </submittedName>
</protein>
<name>A0ABM1EV79_PRICU</name>
<dbReference type="PRINTS" id="PR00080">
    <property type="entry name" value="SDRFAMILY"/>
</dbReference>
<dbReference type="Proteomes" id="UP000695022">
    <property type="component" value="Unplaced"/>
</dbReference>
<evidence type="ECO:0000313" key="4">
    <source>
        <dbReference type="RefSeq" id="XP_014676101.1"/>
    </source>
</evidence>
<reference evidence="2 3" key="1">
    <citation type="submission" date="2025-05" db="UniProtKB">
        <authorList>
            <consortium name="RefSeq"/>
        </authorList>
    </citation>
    <scope>IDENTIFICATION</scope>
</reference>
<accession>A0ABM1EV79</accession>
<dbReference type="InterPro" id="IPR002347">
    <property type="entry name" value="SDR_fam"/>
</dbReference>
<dbReference type="GeneID" id="106816058"/>
<dbReference type="RefSeq" id="XP_014676099.1">
    <property type="nucleotide sequence ID" value="XM_014820613.1"/>
</dbReference>
<gene>
    <name evidence="2 3 4" type="primary">LOC106816058</name>
</gene>
<keyword evidence="1" id="KW-1185">Reference proteome</keyword>
<evidence type="ECO:0000313" key="1">
    <source>
        <dbReference type="Proteomes" id="UP000695022"/>
    </source>
</evidence>
<dbReference type="SUPFAM" id="SSF51735">
    <property type="entry name" value="NAD(P)-binding Rossmann-fold domains"/>
    <property type="match status" value="1"/>
</dbReference>
<evidence type="ECO:0000313" key="2">
    <source>
        <dbReference type="RefSeq" id="XP_014676099.1"/>
    </source>
</evidence>
<evidence type="ECO:0000313" key="3">
    <source>
        <dbReference type="RefSeq" id="XP_014676100.1"/>
    </source>
</evidence>
<dbReference type="RefSeq" id="XP_014676100.1">
    <property type="nucleotide sequence ID" value="XM_014820614.1"/>
</dbReference>
<dbReference type="NCBIfam" id="NF005559">
    <property type="entry name" value="PRK07231.1"/>
    <property type="match status" value="1"/>
</dbReference>
<sequence length="259" mass="27700">MLKMPGLSGKVILITGASDGIGRGLATHFSSLGSRLVVNGRNKERLEETKNLCLAQGASHNDVLIATGDISKKDDVDKVIDQTLNYFNGTLDVLINNAGIYSAKLYDSAEFEKIVDTNIKGVTYLTHKAIPHLIKSKGNIITISSTSSLRPGSSMMYSMSKAAQDTMTKCLALNLAPKGVRVNSVSPSVVPTDIFYKAGMCATEEEHKQLMEDMVQIHPLGRVGTLEDISKAVAFLASDDAAFITGVDLPVDGGRVLAK</sequence>